<evidence type="ECO:0000313" key="2">
    <source>
        <dbReference type="Proteomes" id="UP001596066"/>
    </source>
</evidence>
<sequence length="211" mass="23202">MSVGPYAPPPAVYEPSMLGGGSHVPLVAPHLAPGEWLHGIVDLQLSDLIRRVPRRYRPRRDGLFAVLGVVFDVAGAIVEAIEEAIGGFFRILRRIFRGRGLVGGWESEAGRFAIAVLTGTKGTVEYENRHVLLVFTDRRILLALETRRTLVLLGEIPRGRLARIELRLTGLSSRADAHFADGSRAALEIRQRDAQALDLLGRGMIPPPQQH</sequence>
<dbReference type="RefSeq" id="WP_346147193.1">
    <property type="nucleotide sequence ID" value="NZ_BAAAUA010000033.1"/>
</dbReference>
<gene>
    <name evidence="1" type="ORF">ACFPZF_25170</name>
</gene>
<comment type="caution">
    <text evidence="1">The sequence shown here is derived from an EMBL/GenBank/DDBJ whole genome shotgun (WGS) entry which is preliminary data.</text>
</comment>
<dbReference type="Proteomes" id="UP001596066">
    <property type="component" value="Unassembled WGS sequence"/>
</dbReference>
<name>A0ABW0VJB5_9ACTN</name>
<keyword evidence="2" id="KW-1185">Reference proteome</keyword>
<evidence type="ECO:0008006" key="3">
    <source>
        <dbReference type="Google" id="ProtNLM"/>
    </source>
</evidence>
<organism evidence="1 2">
    <name type="scientific">Kitasatospora cinereorecta</name>
    <dbReference type="NCBI Taxonomy" id="285560"/>
    <lineage>
        <taxon>Bacteria</taxon>
        <taxon>Bacillati</taxon>
        <taxon>Actinomycetota</taxon>
        <taxon>Actinomycetes</taxon>
        <taxon>Kitasatosporales</taxon>
        <taxon>Streptomycetaceae</taxon>
        <taxon>Kitasatospora</taxon>
    </lineage>
</organism>
<proteinExistence type="predicted"/>
<protein>
    <recommendedName>
        <fullName evidence="3">DUF304 domain-containing protein</fullName>
    </recommendedName>
</protein>
<evidence type="ECO:0000313" key="1">
    <source>
        <dbReference type="EMBL" id="MFC5644636.1"/>
    </source>
</evidence>
<accession>A0ABW0VJB5</accession>
<reference evidence="2" key="1">
    <citation type="journal article" date="2019" name="Int. J. Syst. Evol. Microbiol.">
        <title>The Global Catalogue of Microorganisms (GCM) 10K type strain sequencing project: providing services to taxonomists for standard genome sequencing and annotation.</title>
        <authorList>
            <consortium name="The Broad Institute Genomics Platform"/>
            <consortium name="The Broad Institute Genome Sequencing Center for Infectious Disease"/>
            <person name="Wu L."/>
            <person name="Ma J."/>
        </authorList>
    </citation>
    <scope>NUCLEOTIDE SEQUENCE [LARGE SCALE GENOMIC DNA]</scope>
    <source>
        <strain evidence="2">CGMCC 4.1622</strain>
    </source>
</reference>
<dbReference type="EMBL" id="JBHSOC010000051">
    <property type="protein sequence ID" value="MFC5644636.1"/>
    <property type="molecule type" value="Genomic_DNA"/>
</dbReference>